<name>A0A918FUJ2_9ACTN</name>
<keyword evidence="3" id="KW-1185">Reference proteome</keyword>
<comment type="caution">
    <text evidence="2">The sequence shown here is derived from an EMBL/GenBank/DDBJ whole genome shotgun (WGS) entry which is preliminary data.</text>
</comment>
<reference evidence="2" key="2">
    <citation type="submission" date="2020-09" db="EMBL/GenBank/DDBJ databases">
        <authorList>
            <person name="Sun Q."/>
            <person name="Ohkuma M."/>
        </authorList>
    </citation>
    <scope>NUCLEOTIDE SEQUENCE</scope>
    <source>
        <strain evidence="2">JCM 4386</strain>
    </source>
</reference>
<proteinExistence type="predicted"/>
<protein>
    <submittedName>
        <fullName evidence="2">Uncharacterized protein</fullName>
    </submittedName>
</protein>
<feature type="compositionally biased region" description="Polar residues" evidence="1">
    <location>
        <begin position="35"/>
        <end position="48"/>
    </location>
</feature>
<organism evidence="2 3">
    <name type="scientific">Streptomyces humidus</name>
    <dbReference type="NCBI Taxonomy" id="52259"/>
    <lineage>
        <taxon>Bacteria</taxon>
        <taxon>Bacillati</taxon>
        <taxon>Actinomycetota</taxon>
        <taxon>Actinomycetes</taxon>
        <taxon>Kitasatosporales</taxon>
        <taxon>Streptomycetaceae</taxon>
        <taxon>Streptomyces</taxon>
    </lineage>
</organism>
<dbReference type="EMBL" id="BMTL01000010">
    <property type="protein sequence ID" value="GGR86955.1"/>
    <property type="molecule type" value="Genomic_DNA"/>
</dbReference>
<reference evidence="2" key="1">
    <citation type="journal article" date="2014" name="Int. J. Syst. Evol. Microbiol.">
        <title>Complete genome sequence of Corynebacterium casei LMG S-19264T (=DSM 44701T), isolated from a smear-ripened cheese.</title>
        <authorList>
            <consortium name="US DOE Joint Genome Institute (JGI-PGF)"/>
            <person name="Walter F."/>
            <person name="Albersmeier A."/>
            <person name="Kalinowski J."/>
            <person name="Ruckert C."/>
        </authorList>
    </citation>
    <scope>NUCLEOTIDE SEQUENCE</scope>
    <source>
        <strain evidence="2">JCM 4386</strain>
    </source>
</reference>
<evidence type="ECO:0000256" key="1">
    <source>
        <dbReference type="SAM" id="MobiDB-lite"/>
    </source>
</evidence>
<dbReference type="Proteomes" id="UP000606194">
    <property type="component" value="Unassembled WGS sequence"/>
</dbReference>
<dbReference type="RefSeq" id="WP_190149526.1">
    <property type="nucleotide sequence ID" value="NZ_BMTL01000010.1"/>
</dbReference>
<dbReference type="AlphaFoldDB" id="A0A918FUJ2"/>
<accession>A0A918FUJ2</accession>
<gene>
    <name evidence="2" type="ORF">GCM10010269_27620</name>
</gene>
<evidence type="ECO:0000313" key="2">
    <source>
        <dbReference type="EMBL" id="GGR86955.1"/>
    </source>
</evidence>
<evidence type="ECO:0000313" key="3">
    <source>
        <dbReference type="Proteomes" id="UP000606194"/>
    </source>
</evidence>
<sequence length="70" mass="7517">MNYWGETMNTLGQHLRAAATAAPSIVLIPPGDAQQAGQLSNGRRNTLLHSLHPLSQPRPGSASETGMQRR</sequence>
<feature type="region of interest" description="Disordered" evidence="1">
    <location>
        <begin position="31"/>
        <end position="70"/>
    </location>
</feature>